<keyword evidence="2" id="KW-1185">Reference proteome</keyword>
<accession>A0AAD5QQH4</accession>
<evidence type="ECO:0000313" key="2">
    <source>
        <dbReference type="Proteomes" id="UP001196413"/>
    </source>
</evidence>
<dbReference type="EMBL" id="JAHQIW010003251">
    <property type="protein sequence ID" value="KAJ1357850.1"/>
    <property type="molecule type" value="Genomic_DNA"/>
</dbReference>
<comment type="caution">
    <text evidence="1">The sequence shown here is derived from an EMBL/GenBank/DDBJ whole genome shotgun (WGS) entry which is preliminary data.</text>
</comment>
<dbReference type="Proteomes" id="UP001196413">
    <property type="component" value="Unassembled WGS sequence"/>
</dbReference>
<evidence type="ECO:0000313" key="1">
    <source>
        <dbReference type="EMBL" id="KAJ1357850.1"/>
    </source>
</evidence>
<proteinExistence type="predicted"/>
<reference evidence="1" key="1">
    <citation type="submission" date="2021-06" db="EMBL/GenBank/DDBJ databases">
        <title>Parelaphostrongylus tenuis whole genome reference sequence.</title>
        <authorList>
            <person name="Garwood T.J."/>
            <person name="Larsen P.A."/>
            <person name="Fountain-Jones N.M."/>
            <person name="Garbe J.R."/>
            <person name="Macchietto M.G."/>
            <person name="Kania S.A."/>
            <person name="Gerhold R.W."/>
            <person name="Richards J.E."/>
            <person name="Wolf T.M."/>
        </authorList>
    </citation>
    <scope>NUCLEOTIDE SEQUENCE</scope>
    <source>
        <strain evidence="1">MNPRO001-30</strain>
        <tissue evidence="1">Meninges</tissue>
    </source>
</reference>
<name>A0AAD5QQH4_PARTN</name>
<protein>
    <submittedName>
        <fullName evidence="1">Uncharacterized protein</fullName>
    </submittedName>
</protein>
<sequence>MECVEGGCCQLPRCPSGLQATQRCQMGIGCARGHGEVVVKNHHLRALMVVVQFRDVTVVQTVHQDSVVHS</sequence>
<organism evidence="1 2">
    <name type="scientific">Parelaphostrongylus tenuis</name>
    <name type="common">Meningeal worm</name>
    <dbReference type="NCBI Taxonomy" id="148309"/>
    <lineage>
        <taxon>Eukaryota</taxon>
        <taxon>Metazoa</taxon>
        <taxon>Ecdysozoa</taxon>
        <taxon>Nematoda</taxon>
        <taxon>Chromadorea</taxon>
        <taxon>Rhabditida</taxon>
        <taxon>Rhabditina</taxon>
        <taxon>Rhabditomorpha</taxon>
        <taxon>Strongyloidea</taxon>
        <taxon>Metastrongylidae</taxon>
        <taxon>Parelaphostrongylus</taxon>
    </lineage>
</organism>
<gene>
    <name evidence="1" type="ORF">KIN20_016107</name>
</gene>
<dbReference type="AlphaFoldDB" id="A0AAD5QQH4"/>